<dbReference type="InterPro" id="IPR050261">
    <property type="entry name" value="FrsA_esterase"/>
</dbReference>
<feature type="signal peptide" evidence="3">
    <location>
        <begin position="1"/>
        <end position="21"/>
    </location>
</feature>
<evidence type="ECO:0000313" key="5">
    <source>
        <dbReference type="EMBL" id="MDJ1160217.1"/>
    </source>
</evidence>
<dbReference type="GO" id="GO:0016787">
    <property type="term" value="F:hydrolase activity"/>
    <property type="evidence" value="ECO:0007669"/>
    <property type="project" value="UniProtKB-KW"/>
</dbReference>
<dbReference type="Gene3D" id="3.40.50.1820">
    <property type="entry name" value="alpha/beta hydrolase"/>
    <property type="match status" value="1"/>
</dbReference>
<evidence type="ECO:0000259" key="4">
    <source>
        <dbReference type="Pfam" id="PF01738"/>
    </source>
</evidence>
<feature type="region of interest" description="Disordered" evidence="2">
    <location>
        <begin position="229"/>
        <end position="256"/>
    </location>
</feature>
<comment type="caution">
    <text evidence="5">The sequence shown here is derived from an EMBL/GenBank/DDBJ whole genome shotgun (WGS) entry which is preliminary data.</text>
</comment>
<keyword evidence="6" id="KW-1185">Reference proteome</keyword>
<protein>
    <submittedName>
        <fullName evidence="5">Dienelactone hydrolase family protein</fullName>
        <ecNumber evidence="5">3.1.-.-</ecNumber>
    </submittedName>
</protein>
<accession>A0ABT7ALF3</accession>
<evidence type="ECO:0000256" key="2">
    <source>
        <dbReference type="SAM" id="MobiDB-lite"/>
    </source>
</evidence>
<sequence>MRLLVALAALLCGFLAGPALAFETVTFPGSGVTLSGVIYRPAGRGPFPAVVALHGCGGLYGRSGGPGPRHADWGERLSAQGFIVLFPDSYRSRGIESLCATADRAVRPARERVADALSAKAYLQSRPDVKADAVSLLGWSNGGSTVLHAVHRGRQARDGRPDFARAVAFYPGCRTPAKGGTWSTRMPLLLLIGEADDWTPAAPCAALAARAGAAVTYVAYPGAVHDFDHPNLRPRTRTGLAYSADGSGTAHTGTDPAARADALARVPAFLAR</sequence>
<evidence type="ECO:0000256" key="1">
    <source>
        <dbReference type="ARBA" id="ARBA00022801"/>
    </source>
</evidence>
<organism evidence="5 6">
    <name type="scientific">Chelatococcus albus</name>
    <dbReference type="NCBI Taxonomy" id="3047466"/>
    <lineage>
        <taxon>Bacteria</taxon>
        <taxon>Pseudomonadati</taxon>
        <taxon>Pseudomonadota</taxon>
        <taxon>Alphaproteobacteria</taxon>
        <taxon>Hyphomicrobiales</taxon>
        <taxon>Chelatococcaceae</taxon>
        <taxon>Chelatococcus</taxon>
    </lineage>
</organism>
<feature type="chain" id="PRO_5047217091" evidence="3">
    <location>
        <begin position="22"/>
        <end position="272"/>
    </location>
</feature>
<gene>
    <name evidence="5" type="ORF">QNA08_18550</name>
</gene>
<feature type="domain" description="Dienelactone hydrolase" evidence="4">
    <location>
        <begin position="35"/>
        <end position="270"/>
    </location>
</feature>
<proteinExistence type="predicted"/>
<dbReference type="Proteomes" id="UP001321492">
    <property type="component" value="Unassembled WGS sequence"/>
</dbReference>
<dbReference type="PANTHER" id="PTHR22946">
    <property type="entry name" value="DIENELACTONE HYDROLASE DOMAIN-CONTAINING PROTEIN-RELATED"/>
    <property type="match status" value="1"/>
</dbReference>
<dbReference type="PANTHER" id="PTHR22946:SF9">
    <property type="entry name" value="POLYKETIDE TRANSFERASE AF380"/>
    <property type="match status" value="1"/>
</dbReference>
<dbReference type="InterPro" id="IPR002925">
    <property type="entry name" value="Dienelactn_hydro"/>
</dbReference>
<evidence type="ECO:0000313" key="6">
    <source>
        <dbReference type="Proteomes" id="UP001321492"/>
    </source>
</evidence>
<keyword evidence="3" id="KW-0732">Signal</keyword>
<dbReference type="SUPFAM" id="SSF53474">
    <property type="entry name" value="alpha/beta-Hydrolases"/>
    <property type="match status" value="1"/>
</dbReference>
<dbReference type="InterPro" id="IPR029058">
    <property type="entry name" value="AB_hydrolase_fold"/>
</dbReference>
<reference evidence="5 6" key="1">
    <citation type="submission" date="2023-05" db="EMBL/GenBank/DDBJ databases">
        <title>Chelatococcus sp. nov., a moderately thermophilic bacterium isolated from hot spring microbial mat.</title>
        <authorList>
            <person name="Hu C.-J."/>
            <person name="Li W.-J."/>
        </authorList>
    </citation>
    <scope>NUCLEOTIDE SEQUENCE [LARGE SCALE GENOMIC DNA]</scope>
    <source>
        <strain evidence="5 6">SYSU G07232</strain>
    </source>
</reference>
<name>A0ABT7ALF3_9HYPH</name>
<dbReference type="RefSeq" id="WP_283742217.1">
    <property type="nucleotide sequence ID" value="NZ_JASJEV010000021.1"/>
</dbReference>
<evidence type="ECO:0000256" key="3">
    <source>
        <dbReference type="SAM" id="SignalP"/>
    </source>
</evidence>
<dbReference type="Pfam" id="PF01738">
    <property type="entry name" value="DLH"/>
    <property type="match status" value="1"/>
</dbReference>
<dbReference type="EC" id="3.1.-.-" evidence="5"/>
<keyword evidence="1 5" id="KW-0378">Hydrolase</keyword>
<dbReference type="EMBL" id="JASJEV010000021">
    <property type="protein sequence ID" value="MDJ1160217.1"/>
    <property type="molecule type" value="Genomic_DNA"/>
</dbReference>